<evidence type="ECO:0000256" key="2">
    <source>
        <dbReference type="PROSITE-ProRule" id="PRU00335"/>
    </source>
</evidence>
<dbReference type="Gene3D" id="1.10.357.10">
    <property type="entry name" value="Tetracycline Repressor, domain 2"/>
    <property type="match status" value="1"/>
</dbReference>
<proteinExistence type="predicted"/>
<reference evidence="6" key="1">
    <citation type="journal article" date="2019" name="Int. J. Syst. Evol. Microbiol.">
        <title>Halobacteriovorax valvorus sp. nov., a novel prokaryotic predator isolated from coastal seawater of China.</title>
        <authorList>
            <person name="Chen M.-X."/>
        </authorList>
    </citation>
    <scope>NUCLEOTIDE SEQUENCE [LARGE SCALE GENOMIC DNA]</scope>
    <source>
        <strain evidence="6">BL9</strain>
    </source>
</reference>
<evidence type="ECO:0000259" key="4">
    <source>
        <dbReference type="PROSITE" id="PS50977"/>
    </source>
</evidence>
<evidence type="ECO:0000313" key="6">
    <source>
        <dbReference type="Proteomes" id="UP000443582"/>
    </source>
</evidence>
<dbReference type="InterPro" id="IPR050624">
    <property type="entry name" value="HTH-type_Tx_Regulator"/>
</dbReference>
<dbReference type="Pfam" id="PF00440">
    <property type="entry name" value="TetR_N"/>
    <property type="match status" value="1"/>
</dbReference>
<evidence type="ECO:0000313" key="5">
    <source>
        <dbReference type="EMBL" id="RZF22028.1"/>
    </source>
</evidence>
<feature type="DNA-binding region" description="H-T-H motif" evidence="2">
    <location>
        <begin position="33"/>
        <end position="52"/>
    </location>
</feature>
<evidence type="ECO:0000256" key="3">
    <source>
        <dbReference type="SAM" id="MobiDB-lite"/>
    </source>
</evidence>
<dbReference type="RefSeq" id="WP_115362008.1">
    <property type="nucleotide sequence ID" value="NZ_QDKL01000002.1"/>
</dbReference>
<dbReference type="InterPro" id="IPR001647">
    <property type="entry name" value="HTH_TetR"/>
</dbReference>
<dbReference type="InterPro" id="IPR009057">
    <property type="entry name" value="Homeodomain-like_sf"/>
</dbReference>
<keyword evidence="1 2" id="KW-0238">DNA-binding</keyword>
<protein>
    <submittedName>
        <fullName evidence="5">TetR/AcrR family transcriptional regulator</fullName>
    </submittedName>
</protein>
<feature type="region of interest" description="Disordered" evidence="3">
    <location>
        <begin position="205"/>
        <end position="225"/>
    </location>
</feature>
<feature type="domain" description="HTH tetR-type" evidence="4">
    <location>
        <begin position="10"/>
        <end position="70"/>
    </location>
</feature>
<dbReference type="Proteomes" id="UP000443582">
    <property type="component" value="Unassembled WGS sequence"/>
</dbReference>
<name>A0ABY0IGG9_9BACT</name>
<evidence type="ECO:0000256" key="1">
    <source>
        <dbReference type="ARBA" id="ARBA00023125"/>
    </source>
</evidence>
<dbReference type="SUPFAM" id="SSF46689">
    <property type="entry name" value="Homeodomain-like"/>
    <property type="match status" value="1"/>
</dbReference>
<dbReference type="PANTHER" id="PTHR43479:SF11">
    <property type="entry name" value="ACREF_ENVCD OPERON REPRESSOR-RELATED"/>
    <property type="match status" value="1"/>
</dbReference>
<dbReference type="PANTHER" id="PTHR43479">
    <property type="entry name" value="ACREF/ENVCD OPERON REPRESSOR-RELATED"/>
    <property type="match status" value="1"/>
</dbReference>
<feature type="compositionally biased region" description="Gly residues" evidence="3">
    <location>
        <begin position="216"/>
        <end position="225"/>
    </location>
</feature>
<comment type="caution">
    <text evidence="5">The sequence shown here is derived from an EMBL/GenBank/DDBJ whole genome shotgun (WGS) entry which is preliminary data.</text>
</comment>
<gene>
    <name evidence="5" type="ORF">DAY19_10115</name>
</gene>
<accession>A0ABY0IGG9</accession>
<dbReference type="EMBL" id="QDKL01000002">
    <property type="protein sequence ID" value="RZF22028.1"/>
    <property type="molecule type" value="Genomic_DNA"/>
</dbReference>
<sequence>MAGLREIKKQRTREMILKNSMELFTQKGVDEVGMRELAQVCGLGIGTYYNYFKSKEDVIFSLFRENLNAAITQRPFKVDESMSNADNLTANYKEVFQELMIHKNIADEFLSLAYNTKNVSDKDSVGARLTPQIIDLYWGWVQPLFRSAGIIIRTEEEEGFRRMLWHHFLSSFHAYTSSFGAEESIDYIRFTSRHLLGGLGSSSASSEASANSSQGFGSGSNTGNF</sequence>
<organism evidence="5 6">
    <name type="scientific">Halobacteriovorax vibrionivorans</name>
    <dbReference type="NCBI Taxonomy" id="2152716"/>
    <lineage>
        <taxon>Bacteria</taxon>
        <taxon>Pseudomonadati</taxon>
        <taxon>Bdellovibrionota</taxon>
        <taxon>Bacteriovoracia</taxon>
        <taxon>Bacteriovoracales</taxon>
        <taxon>Halobacteriovoraceae</taxon>
        <taxon>Halobacteriovorax</taxon>
    </lineage>
</organism>
<keyword evidence="6" id="KW-1185">Reference proteome</keyword>
<dbReference type="PRINTS" id="PR00455">
    <property type="entry name" value="HTHTETR"/>
</dbReference>
<dbReference type="PROSITE" id="PS50977">
    <property type="entry name" value="HTH_TETR_2"/>
    <property type="match status" value="1"/>
</dbReference>